<evidence type="ECO:0000256" key="4">
    <source>
        <dbReference type="ARBA" id="ARBA00022747"/>
    </source>
</evidence>
<dbReference type="InterPro" id="IPR018117">
    <property type="entry name" value="C5_DNA_meth_AS"/>
</dbReference>
<evidence type="ECO:0000256" key="1">
    <source>
        <dbReference type="ARBA" id="ARBA00022603"/>
    </source>
</evidence>
<dbReference type="CDD" id="cd00315">
    <property type="entry name" value="Cyt_C5_DNA_methylase"/>
    <property type="match status" value="1"/>
</dbReference>
<dbReference type="GO" id="GO:0009307">
    <property type="term" value="P:DNA restriction-modification system"/>
    <property type="evidence" value="ECO:0007669"/>
    <property type="project" value="UniProtKB-KW"/>
</dbReference>
<dbReference type="SUPFAM" id="SSF53335">
    <property type="entry name" value="S-adenosyl-L-methionine-dependent methyltransferases"/>
    <property type="match status" value="1"/>
</dbReference>
<dbReference type="RefSeq" id="WP_136413631.1">
    <property type="nucleotide sequence ID" value="NZ_CP039396.1"/>
</dbReference>
<dbReference type="InterPro" id="IPR029063">
    <property type="entry name" value="SAM-dependent_MTases_sf"/>
</dbReference>
<comment type="similarity">
    <text evidence="6 7">Belongs to the class I-like SAM-binding methyltransferase superfamily. C5-methyltransferase family.</text>
</comment>
<evidence type="ECO:0000313" key="9">
    <source>
        <dbReference type="EMBL" id="QCD41074.1"/>
    </source>
</evidence>
<dbReference type="GO" id="GO:0003886">
    <property type="term" value="F:DNA (cytosine-5-)-methyltransferase activity"/>
    <property type="evidence" value="ECO:0007669"/>
    <property type="project" value="UniProtKB-EC"/>
</dbReference>
<dbReference type="PRINTS" id="PR00105">
    <property type="entry name" value="C5METTRFRASE"/>
</dbReference>
<keyword evidence="10" id="KW-1185">Reference proteome</keyword>
<evidence type="ECO:0000256" key="5">
    <source>
        <dbReference type="ARBA" id="ARBA00047422"/>
    </source>
</evidence>
<dbReference type="InterPro" id="IPR031303">
    <property type="entry name" value="C5_meth_CS"/>
</dbReference>
<dbReference type="REBASE" id="311030">
    <property type="entry name" value="M2.MspH5ORF1395P"/>
</dbReference>
<dbReference type="InterPro" id="IPR001525">
    <property type="entry name" value="C5_MeTfrase"/>
</dbReference>
<proteinExistence type="inferred from homology"/>
<dbReference type="PANTHER" id="PTHR46098">
    <property type="entry name" value="TRNA (CYTOSINE(38)-C(5))-METHYLTRANSFERASE"/>
    <property type="match status" value="1"/>
</dbReference>
<keyword evidence="3 6" id="KW-0949">S-adenosyl-L-methionine</keyword>
<dbReference type="Pfam" id="PF00145">
    <property type="entry name" value="DNA_methylase"/>
    <property type="match status" value="1"/>
</dbReference>
<keyword evidence="1 6" id="KW-0489">Methyltransferase</keyword>
<protein>
    <recommendedName>
        <fullName evidence="8">Cytosine-specific methyltransferase</fullName>
        <ecNumber evidence="8">2.1.1.37</ecNumber>
    </recommendedName>
</protein>
<dbReference type="PROSITE" id="PS51679">
    <property type="entry name" value="SAM_MT_C5"/>
    <property type="match status" value="1"/>
</dbReference>
<evidence type="ECO:0000256" key="3">
    <source>
        <dbReference type="ARBA" id="ARBA00022691"/>
    </source>
</evidence>
<dbReference type="NCBIfam" id="TIGR00675">
    <property type="entry name" value="dcm"/>
    <property type="match status" value="1"/>
</dbReference>
<dbReference type="EMBL" id="CP039396">
    <property type="protein sequence ID" value="QCD41074.1"/>
    <property type="molecule type" value="Genomic_DNA"/>
</dbReference>
<evidence type="ECO:0000256" key="8">
    <source>
        <dbReference type="RuleBase" id="RU000417"/>
    </source>
</evidence>
<keyword evidence="4" id="KW-0680">Restriction system</keyword>
<dbReference type="PROSITE" id="PS00094">
    <property type="entry name" value="C5_MTASE_1"/>
    <property type="match status" value="1"/>
</dbReference>
<dbReference type="Proteomes" id="UP000297149">
    <property type="component" value="Chromosome"/>
</dbReference>
<sequence length="390" mass="44557">MAAKHGSGTEQNCQSNIDIDGLSWVYRQFSHPERTIRLGSLFSGIGAIEYAFKRLGLKHKIAFAGDIDKKCKETYFANYEIEDNQWHTDVCEFNARPHKGKVDIVVGGAPCQAFSTVGAQLGFEDTRGTLFREFARVIKECQPKLFIFENVQGLFRHDGGRTWDVIRHTFENYCGYDIHFQLLNARDYGIPQTRERLFCIGFKKPTEFKYPAPIPLSYRMYDFMEDYKSKPFTVEGEAIKMLGVSEDRREGILSGDLQPEFNEFVFQLSDVEDKYYLSEKVAKYVLAGGTKTFKTSTKTDLDVARPLLQSMHKMHRAGVDNYVSYNKSKGINGLRKLTPRECFRLMGFRDDFKIVVANTSAYQQAGNSIVVDVLIALLKQLDITKYGISE</sequence>
<accession>A0A4P7VZR6</accession>
<dbReference type="Gene3D" id="3.90.120.10">
    <property type="entry name" value="DNA Methylase, subunit A, domain 2"/>
    <property type="match status" value="1"/>
</dbReference>
<feature type="active site" evidence="6">
    <location>
        <position position="111"/>
    </location>
</feature>
<reference evidence="10" key="1">
    <citation type="submission" date="2019-02" db="EMBL/GenBank/DDBJ databases">
        <title>Isolation and identification of novel species under the genus Muribaculum.</title>
        <authorList>
            <person name="Miyake S."/>
            <person name="Ding Y."/>
            <person name="Low A."/>
            <person name="Soh M."/>
            <person name="Seedorf H."/>
        </authorList>
    </citation>
    <scope>NUCLEOTIDE SEQUENCE [LARGE SCALE GENOMIC DNA]</scope>
    <source>
        <strain evidence="10">H5</strain>
    </source>
</reference>
<evidence type="ECO:0000256" key="2">
    <source>
        <dbReference type="ARBA" id="ARBA00022679"/>
    </source>
</evidence>
<gene>
    <name evidence="9" type="ORF">E7747_01400</name>
</gene>
<dbReference type="PROSITE" id="PS00095">
    <property type="entry name" value="C5_MTASE_2"/>
    <property type="match status" value="1"/>
</dbReference>
<dbReference type="InterPro" id="IPR050750">
    <property type="entry name" value="C5-MTase"/>
</dbReference>
<keyword evidence="2 6" id="KW-0808">Transferase</keyword>
<name>A0A4P7VZR6_9BACT</name>
<comment type="catalytic activity">
    <reaction evidence="5 8">
        <text>a 2'-deoxycytidine in DNA + S-adenosyl-L-methionine = a 5-methyl-2'-deoxycytidine in DNA + S-adenosyl-L-homocysteine + H(+)</text>
        <dbReference type="Rhea" id="RHEA:13681"/>
        <dbReference type="Rhea" id="RHEA-COMP:11369"/>
        <dbReference type="Rhea" id="RHEA-COMP:11370"/>
        <dbReference type="ChEBI" id="CHEBI:15378"/>
        <dbReference type="ChEBI" id="CHEBI:57856"/>
        <dbReference type="ChEBI" id="CHEBI:59789"/>
        <dbReference type="ChEBI" id="CHEBI:85452"/>
        <dbReference type="ChEBI" id="CHEBI:85454"/>
        <dbReference type="EC" id="2.1.1.37"/>
    </reaction>
</comment>
<dbReference type="AlphaFoldDB" id="A0A4P7VZR6"/>
<evidence type="ECO:0000256" key="6">
    <source>
        <dbReference type="PROSITE-ProRule" id="PRU01016"/>
    </source>
</evidence>
<evidence type="ECO:0000313" key="10">
    <source>
        <dbReference type="Proteomes" id="UP000297149"/>
    </source>
</evidence>
<organism evidence="9 10">
    <name type="scientific">Duncaniella dubosii</name>
    <dbReference type="NCBI Taxonomy" id="2518971"/>
    <lineage>
        <taxon>Bacteria</taxon>
        <taxon>Pseudomonadati</taxon>
        <taxon>Bacteroidota</taxon>
        <taxon>Bacteroidia</taxon>
        <taxon>Bacteroidales</taxon>
        <taxon>Muribaculaceae</taxon>
        <taxon>Duncaniella</taxon>
    </lineage>
</organism>
<evidence type="ECO:0000256" key="7">
    <source>
        <dbReference type="RuleBase" id="RU000416"/>
    </source>
</evidence>
<dbReference type="PANTHER" id="PTHR46098:SF1">
    <property type="entry name" value="TRNA (CYTOSINE(38)-C(5))-METHYLTRANSFERASE"/>
    <property type="match status" value="1"/>
</dbReference>
<dbReference type="KEGG" id="ddb:E7747_01400"/>
<dbReference type="EC" id="2.1.1.37" evidence="8"/>
<dbReference type="GO" id="GO:0032259">
    <property type="term" value="P:methylation"/>
    <property type="evidence" value="ECO:0007669"/>
    <property type="project" value="UniProtKB-KW"/>
</dbReference>
<dbReference type="Gene3D" id="3.40.50.150">
    <property type="entry name" value="Vaccinia Virus protein VP39"/>
    <property type="match status" value="1"/>
</dbReference>